<dbReference type="SUPFAM" id="SSF75217">
    <property type="entry name" value="alpha/beta knot"/>
    <property type="match status" value="1"/>
</dbReference>
<dbReference type="NCBIfam" id="TIGR00050">
    <property type="entry name" value="rRNA_methyl_1"/>
    <property type="match status" value="1"/>
</dbReference>
<evidence type="ECO:0000313" key="7">
    <source>
        <dbReference type="EMBL" id="AKO65419.1"/>
    </source>
</evidence>
<dbReference type="InterPro" id="IPR029028">
    <property type="entry name" value="Alpha/beta_knot_MTases"/>
</dbReference>
<evidence type="ECO:0000256" key="1">
    <source>
        <dbReference type="ARBA" id="ARBA00007228"/>
    </source>
</evidence>
<dbReference type="InterPro" id="IPR001537">
    <property type="entry name" value="SpoU_MeTrfase"/>
</dbReference>
<dbReference type="GO" id="GO:0106339">
    <property type="term" value="F:tRNA (cytidine(32)-2'-O)-methyltransferase activity"/>
    <property type="evidence" value="ECO:0007669"/>
    <property type="project" value="RHEA"/>
</dbReference>
<accession>A0A0H4IY03</accession>
<feature type="domain" description="tRNA/rRNA methyltransferase SpoU type" evidence="6">
    <location>
        <begin position="14"/>
        <end position="161"/>
    </location>
</feature>
<dbReference type="Gene3D" id="1.10.8.590">
    <property type="match status" value="1"/>
</dbReference>
<comment type="function">
    <text evidence="5">Catalyzes the formation of 2'O-methylated cytidine (Cm32) or 2'O-methylated uridine (Um32) at position 32 in tRNA.</text>
</comment>
<dbReference type="Gene3D" id="3.40.1280.10">
    <property type="match status" value="1"/>
</dbReference>
<dbReference type="AlphaFoldDB" id="A0A0H4IY03"/>
<organism evidence="7 8">
    <name type="scientific">Methylophilales bacterium MBRS-H7</name>
    <dbReference type="NCBI Taxonomy" id="1623450"/>
    <lineage>
        <taxon>Bacteria</taxon>
        <taxon>Pseudomonadati</taxon>
        <taxon>Pseudomonadota</taxon>
        <taxon>Betaproteobacteria</taxon>
        <taxon>Nitrosomonadales</taxon>
        <taxon>OM43 clade</taxon>
    </lineage>
</organism>
<evidence type="ECO:0000256" key="3">
    <source>
        <dbReference type="ARBA" id="ARBA00022679"/>
    </source>
</evidence>
<dbReference type="CDD" id="cd18093">
    <property type="entry name" value="SpoU-like_TrmJ"/>
    <property type="match status" value="1"/>
</dbReference>
<dbReference type="PIRSF" id="PIRSF004808">
    <property type="entry name" value="LasT"/>
    <property type="match status" value="1"/>
</dbReference>
<dbReference type="InterPro" id="IPR004384">
    <property type="entry name" value="RNA_MeTrfase_TrmJ/LasT"/>
</dbReference>
<comment type="catalytic activity">
    <reaction evidence="5">
        <text>cytidine(32) in tRNA + S-adenosyl-L-methionine = 2'-O-methylcytidine(32) in tRNA + S-adenosyl-L-homocysteine + H(+)</text>
        <dbReference type="Rhea" id="RHEA:42932"/>
        <dbReference type="Rhea" id="RHEA-COMP:10288"/>
        <dbReference type="Rhea" id="RHEA-COMP:10289"/>
        <dbReference type="ChEBI" id="CHEBI:15378"/>
        <dbReference type="ChEBI" id="CHEBI:57856"/>
        <dbReference type="ChEBI" id="CHEBI:59789"/>
        <dbReference type="ChEBI" id="CHEBI:74495"/>
        <dbReference type="ChEBI" id="CHEBI:82748"/>
        <dbReference type="EC" id="2.1.1.200"/>
    </reaction>
</comment>
<comment type="catalytic activity">
    <reaction evidence="5">
        <text>uridine(32) in tRNA + S-adenosyl-L-methionine = 2'-O-methyluridine(32) in tRNA + S-adenosyl-L-homocysteine + H(+)</text>
        <dbReference type="Rhea" id="RHEA:42936"/>
        <dbReference type="Rhea" id="RHEA-COMP:10107"/>
        <dbReference type="Rhea" id="RHEA-COMP:10290"/>
        <dbReference type="ChEBI" id="CHEBI:15378"/>
        <dbReference type="ChEBI" id="CHEBI:57856"/>
        <dbReference type="ChEBI" id="CHEBI:59789"/>
        <dbReference type="ChEBI" id="CHEBI:65315"/>
        <dbReference type="ChEBI" id="CHEBI:74478"/>
        <dbReference type="EC" id="2.1.1.200"/>
    </reaction>
</comment>
<dbReference type="EMBL" id="CP011002">
    <property type="protein sequence ID" value="AKO65419.1"/>
    <property type="molecule type" value="Genomic_DNA"/>
</dbReference>
<reference evidence="7 8" key="1">
    <citation type="submission" date="2015-03" db="EMBL/GenBank/DDBJ databases">
        <title>Comparative analysis of the OM43 clade including a novel species from Red Sea uncovers genomic and metabolic diversity among marine methylotrophs.</title>
        <authorList>
            <person name="Jimenez-Infante F."/>
            <person name="Ngugi D.K."/>
            <person name="Vinu M."/>
            <person name="Alam I."/>
            <person name="Kamau A."/>
            <person name="Blom J."/>
            <person name="Bajic V.B."/>
            <person name="Stingl U."/>
        </authorList>
    </citation>
    <scope>NUCLEOTIDE SEQUENCE [LARGE SCALE GENOMIC DNA]</scope>
    <source>
        <strain evidence="7 8">MBRSH7</strain>
    </source>
</reference>
<dbReference type="Pfam" id="PF00588">
    <property type="entry name" value="SpoU_methylase"/>
    <property type="match status" value="1"/>
</dbReference>
<comment type="subunit">
    <text evidence="5">Homodimer.</text>
</comment>
<evidence type="ECO:0000256" key="4">
    <source>
        <dbReference type="ARBA" id="ARBA00022691"/>
    </source>
</evidence>
<comment type="similarity">
    <text evidence="1">Belongs to the class IV-like SAM-binding methyltransferase superfamily. RNA methyltransferase TrmH family.</text>
</comment>
<dbReference type="EC" id="2.1.1.200" evidence="5"/>
<dbReference type="GO" id="GO:0003723">
    <property type="term" value="F:RNA binding"/>
    <property type="evidence" value="ECO:0007669"/>
    <property type="project" value="InterPro"/>
</dbReference>
<protein>
    <recommendedName>
        <fullName evidence="5">tRNA (cytidine/uridine-2'-O-)-methyltransferase TrmJ</fullName>
        <ecNumber evidence="5">2.1.1.200</ecNumber>
    </recommendedName>
    <alternativeName>
        <fullName evidence="5">tRNA (cytidine(32)/uridine(32)-2'-O)-methyltransferase</fullName>
    </alternativeName>
    <alternativeName>
        <fullName evidence="5">tRNA Cm32/Um32 methyltransferase</fullName>
    </alternativeName>
</protein>
<sequence length="245" mass="27898">MSMNSKNDIFKNIKFVLSHTSHPGNIGSSARAIKTMGFAQLSLINPEKFPHKDADALASGAKDLLQHAQVASSLEEVTADCNVLIGFTARKRELTQEHLSIEEIAQKIIELNNNKFALLFGNETSGLKNEEIQHCHYLAYIDANKQYSSLNLSQAVQVTAYELRKNFNEKEFDVAIKEKKLATFEEQNGFYEHLESTLNDLGFLEKIQGKRLMHRLRLMFNRIQMDEDEVNILRGILNQISKKID</sequence>
<keyword evidence="3 7" id="KW-0808">Transferase</keyword>
<dbReference type="Proteomes" id="UP000066549">
    <property type="component" value="Chromosome"/>
</dbReference>
<dbReference type="GO" id="GO:0002128">
    <property type="term" value="P:tRNA nucleoside ribose methylation"/>
    <property type="evidence" value="ECO:0007669"/>
    <property type="project" value="TreeGrafter"/>
</dbReference>
<dbReference type="GO" id="GO:0005829">
    <property type="term" value="C:cytosol"/>
    <property type="evidence" value="ECO:0007669"/>
    <property type="project" value="TreeGrafter"/>
</dbReference>
<keyword evidence="2 5" id="KW-0489">Methyltransferase</keyword>
<dbReference type="PANTHER" id="PTHR42786:SF2">
    <property type="entry name" value="TRNA (CYTIDINE_URIDINE-2'-O-)-METHYLTRANSFERASE TRMJ"/>
    <property type="match status" value="1"/>
</dbReference>
<keyword evidence="5" id="KW-0819">tRNA processing</keyword>
<evidence type="ECO:0000259" key="6">
    <source>
        <dbReference type="Pfam" id="PF00588"/>
    </source>
</evidence>
<evidence type="ECO:0000256" key="2">
    <source>
        <dbReference type="ARBA" id="ARBA00022603"/>
    </source>
</evidence>
<dbReference type="InterPro" id="IPR029026">
    <property type="entry name" value="tRNA_m1G_MTases_N"/>
</dbReference>
<comment type="subcellular location">
    <subcellularLocation>
        <location evidence="5">Cytoplasm</location>
    </subcellularLocation>
</comment>
<keyword evidence="8" id="KW-1185">Reference proteome</keyword>
<keyword evidence="4 5" id="KW-0949">S-adenosyl-L-methionine</keyword>
<dbReference type="PANTHER" id="PTHR42786">
    <property type="entry name" value="TRNA/RRNA METHYLTRANSFERASE"/>
    <property type="match status" value="1"/>
</dbReference>
<dbReference type="PATRIC" id="fig|1623450.3.peg.246"/>
<keyword evidence="5" id="KW-0963">Cytoplasm</keyword>
<name>A0A0H4IY03_9PROT</name>
<evidence type="ECO:0000256" key="5">
    <source>
        <dbReference type="RuleBase" id="RU362024"/>
    </source>
</evidence>
<evidence type="ECO:0000313" key="8">
    <source>
        <dbReference type="Proteomes" id="UP000066549"/>
    </source>
</evidence>
<dbReference type="GO" id="GO:0160206">
    <property type="term" value="F:tRNA (cytidine(32)/uridine(32)-2'-O)-methyltransferase activity"/>
    <property type="evidence" value="ECO:0007669"/>
    <property type="project" value="UniProtKB-EC"/>
</dbReference>
<proteinExistence type="inferred from homology"/>
<gene>
    <name evidence="5" type="primary">trmJ</name>
    <name evidence="7" type="ORF">VI33_01240</name>
</gene>